<organism evidence="19 20">
    <name type="scientific">Symbiodinium necroappetens</name>
    <dbReference type="NCBI Taxonomy" id="1628268"/>
    <lineage>
        <taxon>Eukaryota</taxon>
        <taxon>Sar</taxon>
        <taxon>Alveolata</taxon>
        <taxon>Dinophyceae</taxon>
        <taxon>Suessiales</taxon>
        <taxon>Symbiodiniaceae</taxon>
        <taxon>Symbiodinium</taxon>
    </lineage>
</organism>
<evidence type="ECO:0000256" key="17">
    <source>
        <dbReference type="SAM" id="MobiDB-lite"/>
    </source>
</evidence>
<dbReference type="Gene3D" id="3.60.20.10">
    <property type="entry name" value="Glutamine Phosphoribosylpyrophosphate, subunit 1, domain 1"/>
    <property type="match status" value="1"/>
</dbReference>
<dbReference type="GO" id="GO:0046872">
    <property type="term" value="F:metal ion binding"/>
    <property type="evidence" value="ECO:0007669"/>
    <property type="project" value="UniProtKB-KW"/>
</dbReference>
<dbReference type="GO" id="GO:0019676">
    <property type="term" value="P:ammonia assimilation cycle"/>
    <property type="evidence" value="ECO:0007669"/>
    <property type="project" value="TreeGrafter"/>
</dbReference>
<keyword evidence="13" id="KW-0314">Glutamate biosynthesis</keyword>
<keyword evidence="20" id="KW-1185">Reference proteome</keyword>
<dbReference type="Proteomes" id="UP000601435">
    <property type="component" value="Unassembled WGS sequence"/>
</dbReference>
<keyword evidence="8" id="KW-0479">Metal-binding</keyword>
<dbReference type="PANTHER" id="PTHR11938">
    <property type="entry name" value="FAD NADPH DEHYDROGENASE/OXIDOREDUCTASE"/>
    <property type="match status" value="1"/>
</dbReference>
<dbReference type="Gene3D" id="3.20.20.70">
    <property type="entry name" value="Aldolase class I"/>
    <property type="match status" value="1"/>
</dbReference>
<dbReference type="PANTHER" id="PTHR11938:SF133">
    <property type="entry name" value="GLUTAMATE SYNTHASE (NADH)"/>
    <property type="match status" value="1"/>
</dbReference>
<dbReference type="EC" id="1.4.7.1" evidence="16"/>
<evidence type="ECO:0000256" key="16">
    <source>
        <dbReference type="ARBA" id="ARBA00039085"/>
    </source>
</evidence>
<dbReference type="InterPro" id="IPR050711">
    <property type="entry name" value="ET-N_metabolism_enzyme"/>
</dbReference>
<dbReference type="InterPro" id="IPR029055">
    <property type="entry name" value="Ntn_hydrolases_N"/>
</dbReference>
<sequence length="814" mass="89516">SKYRGFDATPPAQGLYDPRNEKDSCGVGMVADITGAPSRTIVDGALQVLENLDHRGARGCEKDTGDGAGILCGIPDRFMRRVAAELSVELPPPREYAVGNVFLDRCEDGTTEGKRIFEQVLASIDGLRMITWRRVPVESECLGKTARDHEPTIEQAFIAAEGALKKDVKKFEAALFVLRKRAANLAAQQPGLPFYVCSLSPRIINYKGMLTCPGLVRYFLDLQEDDFESHVALVHSRFSTNTFPAWRRAHPFRHICHNGEINTLKGNVNFARAREGLMKSELLGPQLEQCFPLMELDQTDSGIFDNFLEVLTISGRTLPEAVAMMMPPAWENLDSMDSKLRDYYKYQAAIMEPWDGPALVCFTDGDGVGASLDRNGLRPCRYYVTKDNKLIVSSECGVLKQPADSIVAKGRLSPGKMLWADFGKHTLTQDGELKAQFASVLPWGDWLKTEAMTMETLLNAGSSTLPSVPQDLRAPLLRAFGYTQESLELLLLPMGKDGEEALGSMGNDTPLACLSEQNRPVFDFFYQLFAQVTNPPIDPIRESVVMSLGCWVGPETNVLSSPSPQHCQRLWLDKPCLLPAEMAALSRTTDLKGWKIKSCDTTFPVTEGATGMEHHLARVCKEATAAAKNGFQIIVLSDRSLSEKHAPMPSLLVSGAVHQALVSEKLRTKVALVLESGEPFEVAHHALLLTFGCDAIFPYMAYEALQLLGDEGKFGDSWSKEEKFAKYQKAVGKGLLKIMAKMGISTLRSYKGAQIADAIGLSKEVAEMCFTGIASQLGGLGFEQIALRTLSVHDRGFSPDGGYTVTRPVDFRSY</sequence>
<dbReference type="AlphaFoldDB" id="A0A813ALX4"/>
<gene>
    <name evidence="19" type="ORF">SNEC2469_LOCUS28335</name>
</gene>
<dbReference type="Pfam" id="PF00310">
    <property type="entry name" value="GATase_2"/>
    <property type="match status" value="1"/>
</dbReference>
<evidence type="ECO:0000256" key="12">
    <source>
        <dbReference type="ARBA" id="ARBA00023014"/>
    </source>
</evidence>
<dbReference type="Pfam" id="PF04898">
    <property type="entry name" value="Glu_syn_central"/>
    <property type="match status" value="1"/>
</dbReference>
<comment type="pathway">
    <text evidence="3">Energy metabolism; nitrogen metabolism.</text>
</comment>
<evidence type="ECO:0000259" key="18">
    <source>
        <dbReference type="PROSITE" id="PS51278"/>
    </source>
</evidence>
<comment type="caution">
    <text evidence="19">The sequence shown here is derived from an EMBL/GenBank/DDBJ whole genome shotgun (WGS) entry which is preliminary data.</text>
</comment>
<dbReference type="CDD" id="cd00713">
    <property type="entry name" value="GltS"/>
    <property type="match status" value="1"/>
</dbReference>
<dbReference type="EMBL" id="CAJNJA010061320">
    <property type="protein sequence ID" value="CAE7873409.1"/>
    <property type="molecule type" value="Genomic_DNA"/>
</dbReference>
<evidence type="ECO:0000256" key="1">
    <source>
        <dbReference type="ARBA" id="ARBA00001917"/>
    </source>
</evidence>
<protein>
    <recommendedName>
        <fullName evidence="16">glutamate synthase (ferredoxin)</fullName>
        <ecNumber evidence="16">1.4.7.1</ecNumber>
    </recommendedName>
</protein>
<proteinExistence type="inferred from homology"/>
<evidence type="ECO:0000313" key="20">
    <source>
        <dbReference type="Proteomes" id="UP000601435"/>
    </source>
</evidence>
<reference evidence="19" key="1">
    <citation type="submission" date="2021-02" db="EMBL/GenBank/DDBJ databases">
        <authorList>
            <person name="Dougan E. K."/>
            <person name="Rhodes N."/>
            <person name="Thang M."/>
            <person name="Chan C."/>
        </authorList>
    </citation>
    <scope>NUCLEOTIDE SEQUENCE</scope>
</reference>
<name>A0A813ALX4_9DINO</name>
<dbReference type="SUPFAM" id="SSF56235">
    <property type="entry name" value="N-terminal nucleophile aminohydrolases (Ntn hydrolases)"/>
    <property type="match status" value="1"/>
</dbReference>
<evidence type="ECO:0000256" key="15">
    <source>
        <dbReference type="ARBA" id="ARBA00037928"/>
    </source>
</evidence>
<keyword evidence="10" id="KW-0560">Oxidoreductase</keyword>
<comment type="cofactor">
    <cofactor evidence="1">
        <name>FMN</name>
        <dbReference type="ChEBI" id="CHEBI:58210"/>
    </cofactor>
</comment>
<evidence type="ECO:0000256" key="14">
    <source>
        <dbReference type="ARBA" id="ARBA00023291"/>
    </source>
</evidence>
<dbReference type="FunFam" id="3.60.20.10:FF:000001">
    <property type="entry name" value="Glutamate synthase, large subunit"/>
    <property type="match status" value="1"/>
</dbReference>
<evidence type="ECO:0000256" key="11">
    <source>
        <dbReference type="ARBA" id="ARBA00023004"/>
    </source>
</evidence>
<evidence type="ECO:0000256" key="8">
    <source>
        <dbReference type="ARBA" id="ARBA00022723"/>
    </source>
</evidence>
<evidence type="ECO:0000256" key="13">
    <source>
        <dbReference type="ARBA" id="ARBA00023164"/>
    </source>
</evidence>
<dbReference type="PROSITE" id="PS51278">
    <property type="entry name" value="GATASE_TYPE_2"/>
    <property type="match status" value="1"/>
</dbReference>
<keyword evidence="5" id="KW-0028">Amino-acid biosynthesis</keyword>
<keyword evidence="7" id="KW-0288">FMN</keyword>
<dbReference type="OrthoDB" id="4327079at2759"/>
<feature type="region of interest" description="Disordered" evidence="17">
    <location>
        <begin position="1"/>
        <end position="20"/>
    </location>
</feature>
<evidence type="ECO:0000313" key="19">
    <source>
        <dbReference type="EMBL" id="CAE7873409.1"/>
    </source>
</evidence>
<keyword evidence="14" id="KW-0003">3Fe-4S</keyword>
<evidence type="ECO:0000256" key="2">
    <source>
        <dbReference type="ARBA" id="ARBA00001927"/>
    </source>
</evidence>
<dbReference type="InterPro" id="IPR013785">
    <property type="entry name" value="Aldolase_TIM"/>
</dbReference>
<keyword evidence="11" id="KW-0408">Iron</keyword>
<dbReference type="FunFam" id="3.20.20.70:FF:000031">
    <property type="entry name" value="Glutamate synthase 1 [NADH]"/>
    <property type="match status" value="1"/>
</dbReference>
<evidence type="ECO:0000256" key="6">
    <source>
        <dbReference type="ARBA" id="ARBA00022630"/>
    </source>
</evidence>
<evidence type="ECO:0000256" key="10">
    <source>
        <dbReference type="ARBA" id="ARBA00023002"/>
    </source>
</evidence>
<dbReference type="GO" id="GO:0016041">
    <property type="term" value="F:glutamate synthase (ferredoxin) activity"/>
    <property type="evidence" value="ECO:0007669"/>
    <property type="project" value="UniProtKB-EC"/>
</dbReference>
<keyword evidence="6" id="KW-0285">Flavoprotein</keyword>
<evidence type="ECO:0000256" key="9">
    <source>
        <dbReference type="ARBA" id="ARBA00022962"/>
    </source>
</evidence>
<dbReference type="InterPro" id="IPR017932">
    <property type="entry name" value="GATase_2_dom"/>
</dbReference>
<accession>A0A813ALX4</accession>
<dbReference type="SUPFAM" id="SSF51395">
    <property type="entry name" value="FMN-linked oxidoreductases"/>
    <property type="match status" value="1"/>
</dbReference>
<dbReference type="InterPro" id="IPR006982">
    <property type="entry name" value="Glu_synth_centr_N"/>
</dbReference>
<feature type="non-terminal residue" evidence="19">
    <location>
        <position position="1"/>
    </location>
</feature>
<comment type="similarity">
    <text evidence="4">Belongs to the glutamate synthase family.</text>
</comment>
<evidence type="ECO:0000256" key="4">
    <source>
        <dbReference type="ARBA" id="ARBA00009716"/>
    </source>
</evidence>
<comment type="cofactor">
    <cofactor evidence="2">
        <name>[3Fe-4S] cluster</name>
        <dbReference type="ChEBI" id="CHEBI:21137"/>
    </cofactor>
</comment>
<dbReference type="GO" id="GO:0051538">
    <property type="term" value="F:3 iron, 4 sulfur cluster binding"/>
    <property type="evidence" value="ECO:0007669"/>
    <property type="project" value="UniProtKB-KW"/>
</dbReference>
<dbReference type="GO" id="GO:0016040">
    <property type="term" value="F:glutamate synthase (NADH) activity"/>
    <property type="evidence" value="ECO:0007669"/>
    <property type="project" value="TreeGrafter"/>
</dbReference>
<comment type="pathway">
    <text evidence="15">Amino-acid biosynthesis; L-glutamate biosynthesis via GLT pathway; L-glutamate from 2-oxoglutarate and L-glutamine (ferredoxin route): step 1/1.</text>
</comment>
<keyword evidence="12" id="KW-0411">Iron-sulfur</keyword>
<feature type="domain" description="Glutamine amidotransferase type-2" evidence="18">
    <location>
        <begin position="25"/>
        <end position="423"/>
    </location>
</feature>
<evidence type="ECO:0000256" key="5">
    <source>
        <dbReference type="ARBA" id="ARBA00022605"/>
    </source>
</evidence>
<dbReference type="GO" id="GO:0006537">
    <property type="term" value="P:glutamate biosynthetic process"/>
    <property type="evidence" value="ECO:0007669"/>
    <property type="project" value="UniProtKB-KW"/>
</dbReference>
<evidence type="ECO:0000256" key="7">
    <source>
        <dbReference type="ARBA" id="ARBA00022643"/>
    </source>
</evidence>
<evidence type="ECO:0000256" key="3">
    <source>
        <dbReference type="ARBA" id="ARBA00004802"/>
    </source>
</evidence>
<keyword evidence="9" id="KW-0315">Glutamine amidotransferase</keyword>